<gene>
    <name evidence="3" type="ORF">SAMN06295920_10176</name>
</gene>
<dbReference type="InterPro" id="IPR012336">
    <property type="entry name" value="Thioredoxin-like_fold"/>
</dbReference>
<dbReference type="Proteomes" id="UP000189818">
    <property type="component" value="Unassembled WGS sequence"/>
</dbReference>
<evidence type="ECO:0000259" key="2">
    <source>
        <dbReference type="Pfam" id="PF13462"/>
    </source>
</evidence>
<reference evidence="4" key="1">
    <citation type="submission" date="2017-02" db="EMBL/GenBank/DDBJ databases">
        <authorList>
            <person name="Varghese N."/>
            <person name="Submissions S."/>
        </authorList>
    </citation>
    <scope>NUCLEOTIDE SEQUENCE [LARGE SCALE GENOMIC DNA]</scope>
    <source>
        <strain evidence="4">UM2</strain>
    </source>
</reference>
<protein>
    <submittedName>
        <fullName evidence="3">Protein-disulfide isomerase</fullName>
    </submittedName>
</protein>
<keyword evidence="3" id="KW-0413">Isomerase</keyword>
<name>A0A1T4ZQP0_9SPHN</name>
<proteinExistence type="predicted"/>
<dbReference type="Gene3D" id="3.40.30.10">
    <property type="entry name" value="Glutaredoxin"/>
    <property type="match status" value="1"/>
</dbReference>
<evidence type="ECO:0000256" key="1">
    <source>
        <dbReference type="SAM" id="SignalP"/>
    </source>
</evidence>
<sequence length="241" mass="25690">MTSILVRAGLSLALLSPAALLAATPAKPAPAAKPVAAAKKNWLATTSRTAEGAIVVGNPAAKVKLVEYLSLTCPHCADLSTQSMPPLQRDYIAKGLVSFEVRHAVRDGYDFAASLLLRCEPPTRYLESLEALFATQGDWMEKALTAKDIPGFDGKSGDEKMVAVAKAAGFDSFFAKRGVTPKAYAACMADTRAKEQLGRMAGNAWQRDQIPGTPLVLINGQRQEAVHSWADLEPLIKGALK</sequence>
<dbReference type="RefSeq" id="WP_139385002.1">
    <property type="nucleotide sequence ID" value="NZ_FUYM01000001.1"/>
</dbReference>
<feature type="signal peptide" evidence="1">
    <location>
        <begin position="1"/>
        <end position="22"/>
    </location>
</feature>
<feature type="domain" description="Thioredoxin-like fold" evidence="2">
    <location>
        <begin position="51"/>
        <end position="237"/>
    </location>
</feature>
<feature type="chain" id="PRO_5010571157" evidence="1">
    <location>
        <begin position="23"/>
        <end position="241"/>
    </location>
</feature>
<dbReference type="AlphaFoldDB" id="A0A1T4ZQP0"/>
<dbReference type="Pfam" id="PF13462">
    <property type="entry name" value="Thioredoxin_4"/>
    <property type="match status" value="1"/>
</dbReference>
<dbReference type="Gene3D" id="1.10.40.110">
    <property type="match status" value="1"/>
</dbReference>
<dbReference type="InterPro" id="IPR036249">
    <property type="entry name" value="Thioredoxin-like_sf"/>
</dbReference>
<evidence type="ECO:0000313" key="3">
    <source>
        <dbReference type="EMBL" id="SKB25114.1"/>
    </source>
</evidence>
<accession>A0A1T4ZQP0</accession>
<dbReference type="GO" id="GO:0016853">
    <property type="term" value="F:isomerase activity"/>
    <property type="evidence" value="ECO:0007669"/>
    <property type="project" value="UniProtKB-KW"/>
</dbReference>
<dbReference type="SUPFAM" id="SSF52833">
    <property type="entry name" value="Thioredoxin-like"/>
    <property type="match status" value="1"/>
</dbReference>
<evidence type="ECO:0000313" key="4">
    <source>
        <dbReference type="Proteomes" id="UP000189818"/>
    </source>
</evidence>
<dbReference type="STRING" id="439228.SAMN06295920_10176"/>
<keyword evidence="4" id="KW-1185">Reference proteome</keyword>
<keyword evidence="1" id="KW-0732">Signal</keyword>
<dbReference type="EMBL" id="FUYM01000001">
    <property type="protein sequence ID" value="SKB25114.1"/>
    <property type="molecule type" value="Genomic_DNA"/>
</dbReference>
<dbReference type="OrthoDB" id="8478320at2"/>
<organism evidence="3 4">
    <name type="scientific">Rhizorhabdus histidinilytica</name>
    <dbReference type="NCBI Taxonomy" id="439228"/>
    <lineage>
        <taxon>Bacteria</taxon>
        <taxon>Pseudomonadati</taxon>
        <taxon>Pseudomonadota</taxon>
        <taxon>Alphaproteobacteria</taxon>
        <taxon>Sphingomonadales</taxon>
        <taxon>Sphingomonadaceae</taxon>
        <taxon>Rhizorhabdus</taxon>
    </lineage>
</organism>